<evidence type="ECO:0000313" key="1">
    <source>
        <dbReference type="EMBL" id="MBU9836559.1"/>
    </source>
</evidence>
<gene>
    <name evidence="1" type="ORF">J1786_17280</name>
</gene>
<comment type="caution">
    <text evidence="1">The sequence shown here is derived from an EMBL/GenBank/DDBJ whole genome shotgun (WGS) entry which is preliminary data.</text>
</comment>
<dbReference type="Proteomes" id="UP000699865">
    <property type="component" value="Unassembled WGS sequence"/>
</dbReference>
<organism evidence="1 2">
    <name type="scientific">Rahnella perminowiae</name>
    <dbReference type="NCBI Taxonomy" id="2816244"/>
    <lineage>
        <taxon>Bacteria</taxon>
        <taxon>Pseudomonadati</taxon>
        <taxon>Pseudomonadota</taxon>
        <taxon>Gammaproteobacteria</taxon>
        <taxon>Enterobacterales</taxon>
        <taxon>Yersiniaceae</taxon>
        <taxon>Rahnella</taxon>
    </lineage>
</organism>
<keyword evidence="2" id="KW-1185">Reference proteome</keyword>
<evidence type="ECO:0000313" key="2">
    <source>
        <dbReference type="Proteomes" id="UP000699865"/>
    </source>
</evidence>
<dbReference type="EMBL" id="JAFMOU010000070">
    <property type="protein sequence ID" value="MBU9836559.1"/>
    <property type="molecule type" value="Genomic_DNA"/>
</dbReference>
<protein>
    <submittedName>
        <fullName evidence="1">Uncharacterized protein</fullName>
    </submittedName>
</protein>
<dbReference type="RefSeq" id="WP_217138870.1">
    <property type="nucleotide sequence ID" value="NZ_JAFMOU010000070.1"/>
</dbReference>
<accession>A0ABS6L3W9</accession>
<reference evidence="1 2" key="1">
    <citation type="submission" date="2021-03" db="EMBL/GenBank/DDBJ databases">
        <title>Five novel Rahnella species.</title>
        <authorList>
            <person name="Brady C."/>
            <person name="Asselin J."/>
            <person name="Beer S."/>
            <person name="Bruberg M.B."/>
            <person name="Crampton B."/>
            <person name="Venter S."/>
            <person name="Arnold D."/>
            <person name="Denman S."/>
        </authorList>
    </citation>
    <scope>NUCLEOTIDE SEQUENCE [LARGE SCALE GENOMIC DNA]</scope>
    <source>
        <strain evidence="1 2">L72c</strain>
    </source>
</reference>
<sequence length="179" mass="20378">MLNAAYLLGNDYVIYVTNIINEIRLSLLKIFNQVTIMRDLESLGLKTKENMFLWEGNAEVNPHLKACYPYGMGKDNNFNKLAGCCWQVYKKSKFTYGSMRIGRASDLWKPEILAKYCIAKGDNLWAKHTRGNVLVMDKWAATVNDAWVLGGEYTDMLIFILCLIYRPGICGIMNALTIS</sequence>
<proteinExistence type="predicted"/>
<name>A0ABS6L3W9_9GAMM</name>